<keyword evidence="3" id="KW-1003">Cell membrane</keyword>
<dbReference type="AlphaFoldDB" id="A0A919WK26"/>
<evidence type="ECO:0000313" key="13">
    <source>
        <dbReference type="Proteomes" id="UP000682111"/>
    </source>
</evidence>
<dbReference type="Gene3D" id="1.20.1560.10">
    <property type="entry name" value="ABC transporter type 1, transmembrane domain"/>
    <property type="match status" value="1"/>
</dbReference>
<proteinExistence type="predicted"/>
<dbReference type="GO" id="GO:0005524">
    <property type="term" value="F:ATP binding"/>
    <property type="evidence" value="ECO:0007669"/>
    <property type="project" value="UniProtKB-KW"/>
</dbReference>
<dbReference type="CDD" id="cd18551">
    <property type="entry name" value="ABC_6TM_LmrA_like"/>
    <property type="match status" value="1"/>
</dbReference>
<feature type="transmembrane region" description="Helical" evidence="9">
    <location>
        <begin position="143"/>
        <end position="163"/>
    </location>
</feature>
<keyword evidence="2" id="KW-0813">Transport</keyword>
<evidence type="ECO:0000256" key="8">
    <source>
        <dbReference type="ARBA" id="ARBA00023136"/>
    </source>
</evidence>
<evidence type="ECO:0000256" key="9">
    <source>
        <dbReference type="SAM" id="Phobius"/>
    </source>
</evidence>
<evidence type="ECO:0000259" key="11">
    <source>
        <dbReference type="PROSITE" id="PS50929"/>
    </source>
</evidence>
<dbReference type="GO" id="GO:0005886">
    <property type="term" value="C:plasma membrane"/>
    <property type="evidence" value="ECO:0007669"/>
    <property type="project" value="UniProtKB-SubCell"/>
</dbReference>
<dbReference type="OrthoDB" id="9770415at2"/>
<reference evidence="12" key="1">
    <citation type="submission" date="2021-03" db="EMBL/GenBank/DDBJ databases">
        <title>Antimicrobial resistance genes in bacteria isolated from Japanese honey, and their potential for conferring macrolide and lincosamide resistance in the American foulbrood pathogen Paenibacillus larvae.</title>
        <authorList>
            <person name="Okamoto M."/>
            <person name="Kumagai M."/>
            <person name="Kanamori H."/>
            <person name="Takamatsu D."/>
        </authorList>
    </citation>
    <scope>NUCLEOTIDE SEQUENCE</scope>
    <source>
        <strain evidence="12">J27TS8</strain>
    </source>
</reference>
<dbReference type="PANTHER" id="PTHR43394:SF1">
    <property type="entry name" value="ATP-BINDING CASSETTE SUB-FAMILY B MEMBER 10, MITOCHONDRIAL"/>
    <property type="match status" value="1"/>
</dbReference>
<feature type="transmembrane region" description="Helical" evidence="9">
    <location>
        <begin position="169"/>
        <end position="186"/>
    </location>
</feature>
<dbReference type="SMART" id="SM00382">
    <property type="entry name" value="AAA"/>
    <property type="match status" value="1"/>
</dbReference>
<dbReference type="InterPro" id="IPR003593">
    <property type="entry name" value="AAA+_ATPase"/>
</dbReference>
<sequence length="597" mass="65836">MKEKKEQMNANHLKAFWRLIKSSNPPKGIFILALALGLLETAAGLVLPLFTRSLVDQLAQSALEISLIVLLGAAFIVQTISSGFSYYFMTYIGESIVASIRKRLWGHIIHLPIPYFDEHQSGATMSRVSQDTNTVKTLITQHLITFVSGVISIIGAVTILFIIDWKMTLIMIISVPIAILVIMPLGQKMYKVSKATQDEMATFTANLGRVLADIRLVKAYHAEEGEKAKGEQGIRHLFQYGLKEARILAVISPFMTFIMMVVLVVLIGYGGVRVASGALSAGSLVAIIIYMFQIVVPFSQMATFFTAFQKAMGATERIQEILSIHQEPTTTGVAVGQEAEPLIFQNVSFSYKKNEPILKNISFVAPPGKTTAFVGPSGSGKTTIFALLERFYLTAEGEIRLGNKPIQLFDLHSWRSQIGYVSQESPIMSGTIRDNIIYGLAQEVSDDEVLHAAKQANAAEFIERLPNGFQTEVGERGIKLSGGQRQRIAIARALIKDPKILLLDEATSNLDSASEELVQNALNHLMKGRTTLVIAHRLSTVVEAEQIIVLEQGEITGIGTHNKLLHAHNLYKKLAEQQLRNESLTSEVGKEFRENDD</sequence>
<dbReference type="Gene3D" id="3.40.50.300">
    <property type="entry name" value="P-loop containing nucleotide triphosphate hydrolases"/>
    <property type="match status" value="1"/>
</dbReference>
<comment type="caution">
    <text evidence="12">The sequence shown here is derived from an EMBL/GenBank/DDBJ whole genome shotgun (WGS) entry which is preliminary data.</text>
</comment>
<dbReference type="SUPFAM" id="SSF90123">
    <property type="entry name" value="ABC transporter transmembrane region"/>
    <property type="match status" value="1"/>
</dbReference>
<gene>
    <name evidence="12" type="ORF">J27TS8_31600</name>
</gene>
<dbReference type="EMBL" id="BORC01000005">
    <property type="protein sequence ID" value="GIN63167.1"/>
    <property type="molecule type" value="Genomic_DNA"/>
</dbReference>
<dbReference type="Pfam" id="PF00005">
    <property type="entry name" value="ABC_tran"/>
    <property type="match status" value="1"/>
</dbReference>
<evidence type="ECO:0000256" key="3">
    <source>
        <dbReference type="ARBA" id="ARBA00022475"/>
    </source>
</evidence>
<dbReference type="SUPFAM" id="SSF52540">
    <property type="entry name" value="P-loop containing nucleoside triphosphate hydrolases"/>
    <property type="match status" value="1"/>
</dbReference>
<keyword evidence="8 9" id="KW-0472">Membrane</keyword>
<keyword evidence="5" id="KW-0547">Nucleotide-binding</keyword>
<organism evidence="12 13">
    <name type="scientific">Robertmurraya siralis</name>
    <dbReference type="NCBI Taxonomy" id="77777"/>
    <lineage>
        <taxon>Bacteria</taxon>
        <taxon>Bacillati</taxon>
        <taxon>Bacillota</taxon>
        <taxon>Bacilli</taxon>
        <taxon>Bacillales</taxon>
        <taxon>Bacillaceae</taxon>
        <taxon>Robertmurraya</taxon>
    </lineage>
</organism>
<keyword evidence="7 9" id="KW-1133">Transmembrane helix</keyword>
<dbReference type="GO" id="GO:0015421">
    <property type="term" value="F:ABC-type oligopeptide transporter activity"/>
    <property type="evidence" value="ECO:0007669"/>
    <property type="project" value="TreeGrafter"/>
</dbReference>
<dbReference type="PANTHER" id="PTHR43394">
    <property type="entry name" value="ATP-DEPENDENT PERMEASE MDL1, MITOCHONDRIAL"/>
    <property type="match status" value="1"/>
</dbReference>
<dbReference type="FunFam" id="1.20.1560.10:FF:000011">
    <property type="entry name" value="Multidrug ABC transporter ATP-binding protein"/>
    <property type="match status" value="1"/>
</dbReference>
<keyword evidence="6" id="KW-0067">ATP-binding</keyword>
<dbReference type="InterPro" id="IPR039421">
    <property type="entry name" value="Type_1_exporter"/>
</dbReference>
<name>A0A919WK26_9BACI</name>
<dbReference type="RefSeq" id="WP_095312459.1">
    <property type="nucleotide sequence ID" value="NZ_BORC01000005.1"/>
</dbReference>
<evidence type="ECO:0000313" key="12">
    <source>
        <dbReference type="EMBL" id="GIN63167.1"/>
    </source>
</evidence>
<accession>A0A919WK26</accession>
<dbReference type="InterPro" id="IPR027417">
    <property type="entry name" value="P-loop_NTPase"/>
</dbReference>
<feature type="transmembrane region" description="Helical" evidence="9">
    <location>
        <begin position="68"/>
        <end position="93"/>
    </location>
</feature>
<dbReference type="InterPro" id="IPR011527">
    <property type="entry name" value="ABC1_TM_dom"/>
</dbReference>
<dbReference type="Proteomes" id="UP000682111">
    <property type="component" value="Unassembled WGS sequence"/>
</dbReference>
<evidence type="ECO:0000256" key="7">
    <source>
        <dbReference type="ARBA" id="ARBA00022989"/>
    </source>
</evidence>
<dbReference type="Pfam" id="PF00664">
    <property type="entry name" value="ABC_membrane"/>
    <property type="match status" value="1"/>
</dbReference>
<dbReference type="InterPro" id="IPR036640">
    <property type="entry name" value="ABC1_TM_sf"/>
</dbReference>
<feature type="domain" description="ABC transmembrane type-1" evidence="11">
    <location>
        <begin position="31"/>
        <end position="310"/>
    </location>
</feature>
<dbReference type="PROSITE" id="PS50929">
    <property type="entry name" value="ABC_TM1F"/>
    <property type="match status" value="1"/>
</dbReference>
<protein>
    <submittedName>
        <fullName evidence="12">Multidrug ABC transporter permease</fullName>
    </submittedName>
</protein>
<evidence type="ECO:0000256" key="6">
    <source>
        <dbReference type="ARBA" id="ARBA00022840"/>
    </source>
</evidence>
<keyword evidence="4 9" id="KW-0812">Transmembrane</keyword>
<keyword evidence="13" id="KW-1185">Reference proteome</keyword>
<dbReference type="PROSITE" id="PS50893">
    <property type="entry name" value="ABC_TRANSPORTER_2"/>
    <property type="match status" value="1"/>
</dbReference>
<evidence type="ECO:0000259" key="10">
    <source>
        <dbReference type="PROSITE" id="PS50893"/>
    </source>
</evidence>
<dbReference type="InterPro" id="IPR003439">
    <property type="entry name" value="ABC_transporter-like_ATP-bd"/>
</dbReference>
<comment type="subcellular location">
    <subcellularLocation>
        <location evidence="1">Cell membrane</location>
        <topology evidence="1">Multi-pass membrane protein</topology>
    </subcellularLocation>
</comment>
<evidence type="ECO:0000256" key="2">
    <source>
        <dbReference type="ARBA" id="ARBA00022448"/>
    </source>
</evidence>
<feature type="transmembrane region" description="Helical" evidence="9">
    <location>
        <begin position="284"/>
        <end position="308"/>
    </location>
</feature>
<evidence type="ECO:0000256" key="5">
    <source>
        <dbReference type="ARBA" id="ARBA00022741"/>
    </source>
</evidence>
<feature type="domain" description="ABC transporter" evidence="10">
    <location>
        <begin position="342"/>
        <end position="577"/>
    </location>
</feature>
<dbReference type="InterPro" id="IPR017871">
    <property type="entry name" value="ABC_transporter-like_CS"/>
</dbReference>
<feature type="transmembrane region" description="Helical" evidence="9">
    <location>
        <begin position="247"/>
        <end position="272"/>
    </location>
</feature>
<dbReference type="FunFam" id="3.40.50.300:FF:000221">
    <property type="entry name" value="Multidrug ABC transporter ATP-binding protein"/>
    <property type="match status" value="1"/>
</dbReference>
<evidence type="ECO:0000256" key="1">
    <source>
        <dbReference type="ARBA" id="ARBA00004651"/>
    </source>
</evidence>
<dbReference type="GO" id="GO:0016887">
    <property type="term" value="F:ATP hydrolysis activity"/>
    <property type="evidence" value="ECO:0007669"/>
    <property type="project" value="InterPro"/>
</dbReference>
<evidence type="ECO:0000256" key="4">
    <source>
        <dbReference type="ARBA" id="ARBA00022692"/>
    </source>
</evidence>
<dbReference type="PROSITE" id="PS00211">
    <property type="entry name" value="ABC_TRANSPORTER_1"/>
    <property type="match status" value="1"/>
</dbReference>